<dbReference type="InterPro" id="IPR049326">
    <property type="entry name" value="Rhodopsin_dom_fungi"/>
</dbReference>
<dbReference type="AlphaFoldDB" id="A0AAI8VD11"/>
<keyword evidence="2 7" id="KW-0812">Transmembrane</keyword>
<comment type="subcellular location">
    <subcellularLocation>
        <location evidence="1">Membrane</location>
        <topology evidence="1">Multi-pass membrane protein</topology>
    </subcellularLocation>
</comment>
<feature type="transmembrane region" description="Helical" evidence="7">
    <location>
        <begin position="12"/>
        <end position="33"/>
    </location>
</feature>
<evidence type="ECO:0000313" key="9">
    <source>
        <dbReference type="EMBL" id="CAJ2502619.1"/>
    </source>
</evidence>
<keyword evidence="3 7" id="KW-1133">Transmembrane helix</keyword>
<evidence type="ECO:0000256" key="5">
    <source>
        <dbReference type="ARBA" id="ARBA00038359"/>
    </source>
</evidence>
<proteinExistence type="inferred from homology"/>
<gene>
    <name evidence="9" type="ORF">KHLLAP_LOCUS3087</name>
</gene>
<protein>
    <submittedName>
        <fullName evidence="9">Uu.00g100130.m01.CDS01</fullName>
    </submittedName>
</protein>
<evidence type="ECO:0000313" key="10">
    <source>
        <dbReference type="Proteomes" id="UP001295740"/>
    </source>
</evidence>
<dbReference type="PANTHER" id="PTHR33048">
    <property type="entry name" value="PTH11-LIKE INTEGRAL MEMBRANE PROTEIN (AFU_ORTHOLOGUE AFUA_5G11245)"/>
    <property type="match status" value="1"/>
</dbReference>
<dbReference type="Proteomes" id="UP001295740">
    <property type="component" value="Unassembled WGS sequence"/>
</dbReference>
<feature type="domain" description="Rhodopsin" evidence="8">
    <location>
        <begin position="35"/>
        <end position="279"/>
    </location>
</feature>
<evidence type="ECO:0000256" key="3">
    <source>
        <dbReference type="ARBA" id="ARBA00022989"/>
    </source>
</evidence>
<evidence type="ECO:0000256" key="1">
    <source>
        <dbReference type="ARBA" id="ARBA00004141"/>
    </source>
</evidence>
<feature type="transmembrane region" description="Helical" evidence="7">
    <location>
        <begin position="181"/>
        <end position="201"/>
    </location>
</feature>
<feature type="transmembrane region" description="Helical" evidence="7">
    <location>
        <begin position="256"/>
        <end position="278"/>
    </location>
</feature>
<organism evidence="9 10">
    <name type="scientific">Anthostomella pinea</name>
    <dbReference type="NCBI Taxonomy" id="933095"/>
    <lineage>
        <taxon>Eukaryota</taxon>
        <taxon>Fungi</taxon>
        <taxon>Dikarya</taxon>
        <taxon>Ascomycota</taxon>
        <taxon>Pezizomycotina</taxon>
        <taxon>Sordariomycetes</taxon>
        <taxon>Xylariomycetidae</taxon>
        <taxon>Xylariales</taxon>
        <taxon>Xylariaceae</taxon>
        <taxon>Anthostomella</taxon>
    </lineage>
</organism>
<feature type="compositionally biased region" description="Polar residues" evidence="6">
    <location>
        <begin position="293"/>
        <end position="303"/>
    </location>
</feature>
<evidence type="ECO:0000256" key="2">
    <source>
        <dbReference type="ARBA" id="ARBA00022692"/>
    </source>
</evidence>
<name>A0AAI8VD11_9PEZI</name>
<feature type="transmembrane region" description="Helical" evidence="7">
    <location>
        <begin position="96"/>
        <end position="119"/>
    </location>
</feature>
<evidence type="ECO:0000256" key="7">
    <source>
        <dbReference type="SAM" id="Phobius"/>
    </source>
</evidence>
<dbReference type="Pfam" id="PF20684">
    <property type="entry name" value="Fung_rhodopsin"/>
    <property type="match status" value="1"/>
</dbReference>
<dbReference type="InterPro" id="IPR052337">
    <property type="entry name" value="SAT4-like"/>
</dbReference>
<comment type="similarity">
    <text evidence="5">Belongs to the SAT4 family.</text>
</comment>
<evidence type="ECO:0000259" key="8">
    <source>
        <dbReference type="Pfam" id="PF20684"/>
    </source>
</evidence>
<comment type="caution">
    <text evidence="9">The sequence shown here is derived from an EMBL/GenBank/DDBJ whole genome shotgun (WGS) entry which is preliminary data.</text>
</comment>
<dbReference type="PANTHER" id="PTHR33048:SF155">
    <property type="entry name" value="INTEGRAL MEMBRANE PROTEIN"/>
    <property type="match status" value="1"/>
</dbReference>
<evidence type="ECO:0000256" key="4">
    <source>
        <dbReference type="ARBA" id="ARBA00023136"/>
    </source>
</evidence>
<feature type="transmembrane region" description="Helical" evidence="7">
    <location>
        <begin position="213"/>
        <end position="236"/>
    </location>
</feature>
<dbReference type="GO" id="GO:0016020">
    <property type="term" value="C:membrane"/>
    <property type="evidence" value="ECO:0007669"/>
    <property type="project" value="UniProtKB-SubCell"/>
</dbReference>
<evidence type="ECO:0000256" key="6">
    <source>
        <dbReference type="SAM" id="MobiDB-lite"/>
    </source>
</evidence>
<keyword evidence="4 7" id="KW-0472">Membrane</keyword>
<feature type="region of interest" description="Disordered" evidence="6">
    <location>
        <begin position="292"/>
        <end position="320"/>
    </location>
</feature>
<keyword evidence="10" id="KW-1185">Reference proteome</keyword>
<feature type="transmembrane region" description="Helical" evidence="7">
    <location>
        <begin position="53"/>
        <end position="76"/>
    </location>
</feature>
<dbReference type="EMBL" id="CAUWAG010000004">
    <property type="protein sequence ID" value="CAJ2502619.1"/>
    <property type="molecule type" value="Genomic_DNA"/>
</dbReference>
<sequence length="392" mass="43105">MALWEEPDYGIVANKVCWAMFAVTTVVVALRVFCRLYFSHRREAGGLGLDDYIAVVCLLVFLATCILVTIGSHYGLGKHMVDVAKNPENLKQALRYNVIISSVLVWSFSLPKFAVIATLQRILQFGTKTSILFWGLAISSQACILATSVWWFHQCTPVEYGWDTSIKGHCAPINILIDLGYFTSAYSAFLDVFFALYPIPYIMRLNMPLKTRVAVSCALSLGVLAMIISVYKLAIFDQVFGLLPTDPTYPVPFLDILGTAEGAILLVCTSFPTLGPLYRMCRGKLYDKYGSRGATTRRTTDGNAISRPHHGGGTSGDWDNLKGIKLGEQGSVSGSRPSTDVMPLVPTAKYEPNARRFSYVDTAPNDIHKTVEIQISSESMGYPGPHSRGVAM</sequence>
<reference evidence="9" key="1">
    <citation type="submission" date="2023-10" db="EMBL/GenBank/DDBJ databases">
        <authorList>
            <person name="Hackl T."/>
        </authorList>
    </citation>
    <scope>NUCLEOTIDE SEQUENCE</scope>
</reference>
<accession>A0AAI8VD11</accession>
<feature type="transmembrane region" description="Helical" evidence="7">
    <location>
        <begin position="131"/>
        <end position="152"/>
    </location>
</feature>